<protein>
    <submittedName>
        <fullName evidence="2">Uncharacterized protein</fullName>
    </submittedName>
</protein>
<gene>
    <name evidence="2" type="ORF">SNE40_010073</name>
</gene>
<reference evidence="2 3" key="1">
    <citation type="submission" date="2024-01" db="EMBL/GenBank/DDBJ databases">
        <title>The genome of the rayed Mediterranean limpet Patella caerulea (Linnaeus, 1758).</title>
        <authorList>
            <person name="Anh-Thu Weber A."/>
            <person name="Halstead-Nussloch G."/>
        </authorList>
    </citation>
    <scope>NUCLEOTIDE SEQUENCE [LARGE SCALE GENOMIC DNA]</scope>
    <source>
        <strain evidence="2">AATW-2023a</strain>
        <tissue evidence="2">Whole specimen</tissue>
    </source>
</reference>
<dbReference type="AlphaFoldDB" id="A0AAN8PZG4"/>
<keyword evidence="3" id="KW-1185">Reference proteome</keyword>
<feature type="transmembrane region" description="Helical" evidence="1">
    <location>
        <begin position="5"/>
        <end position="24"/>
    </location>
</feature>
<proteinExistence type="predicted"/>
<evidence type="ECO:0000256" key="1">
    <source>
        <dbReference type="SAM" id="Phobius"/>
    </source>
</evidence>
<evidence type="ECO:0000313" key="2">
    <source>
        <dbReference type="EMBL" id="KAK6182366.1"/>
    </source>
</evidence>
<keyword evidence="1" id="KW-0812">Transmembrane</keyword>
<evidence type="ECO:0000313" key="3">
    <source>
        <dbReference type="Proteomes" id="UP001347796"/>
    </source>
</evidence>
<name>A0AAN8PZG4_PATCE</name>
<comment type="caution">
    <text evidence="2">The sequence shown here is derived from an EMBL/GenBank/DDBJ whole genome shotgun (WGS) entry which is preliminary data.</text>
</comment>
<keyword evidence="1" id="KW-1133">Transmembrane helix</keyword>
<organism evidence="2 3">
    <name type="scientific">Patella caerulea</name>
    <name type="common">Rayed Mediterranean limpet</name>
    <dbReference type="NCBI Taxonomy" id="87958"/>
    <lineage>
        <taxon>Eukaryota</taxon>
        <taxon>Metazoa</taxon>
        <taxon>Spiralia</taxon>
        <taxon>Lophotrochozoa</taxon>
        <taxon>Mollusca</taxon>
        <taxon>Gastropoda</taxon>
        <taxon>Patellogastropoda</taxon>
        <taxon>Patelloidea</taxon>
        <taxon>Patellidae</taxon>
        <taxon>Patella</taxon>
    </lineage>
</organism>
<accession>A0AAN8PZG4</accession>
<dbReference type="EMBL" id="JAZGQO010000007">
    <property type="protein sequence ID" value="KAK6182366.1"/>
    <property type="molecule type" value="Genomic_DNA"/>
</dbReference>
<dbReference type="Proteomes" id="UP001347796">
    <property type="component" value="Unassembled WGS sequence"/>
</dbReference>
<keyword evidence="1" id="KW-0472">Membrane</keyword>
<sequence length="90" mass="10111">MFRILFVNTLMLMLMCIGLVYVIATTRSITCTANKALTAHEAQVKNMISCGRSTLNDSCLEFSFDTTQNRCQPCTNENSNTDFVYFDCSS</sequence>